<gene>
    <name evidence="1" type="ORF">R3P38DRAFT_2698433</name>
</gene>
<dbReference type="SUPFAM" id="SSF47203">
    <property type="entry name" value="Acyl-CoA dehydrogenase C-terminal domain-like"/>
    <property type="match status" value="1"/>
</dbReference>
<dbReference type="InterPro" id="IPR012258">
    <property type="entry name" value="Acyl-CoA_oxidase"/>
</dbReference>
<dbReference type="GO" id="GO:0033540">
    <property type="term" value="P:fatty acid beta-oxidation using acyl-CoA oxidase"/>
    <property type="evidence" value="ECO:0007669"/>
    <property type="project" value="TreeGrafter"/>
</dbReference>
<name>A0AAW0CAR1_9AGAR</name>
<dbReference type="PANTHER" id="PTHR10909:SF382">
    <property type="entry name" value="ACYL-COENZYME A OXIDASE"/>
    <property type="match status" value="1"/>
</dbReference>
<dbReference type="InterPro" id="IPR036250">
    <property type="entry name" value="AcylCo_DH-like_C"/>
</dbReference>
<sequence>MDRRPSTSLTTALARAPLFSYQPDDLPLLQRIDTAYLRAQAIGRAWKLTAHDILTLSPRFWAMHSDNISAVAPASMALLTIQYNLAAGTIAPWAEKRAELRPILQKIMNFDVSGQFMLTEQAHGLDAVNIETRADLQEDGSVILNTPNDGAAKFMPPTIPLPNISMPRYGVVFAKLFVQGEDRGVRPFVVQLSTAKALMPGIRSRLIPERAGAGPLGHSITWFDHVKLPSYACLGSFAKPANPRSAFLQATYRISIGGLALGACAVPTSGLSAYVLGKYSLRRTVMSPNTGELMKIVEFRTQQIPILHALAQGFVVNAFVSGSDLLRMVGDEGVRAEVRAGIAAAAKAAMMMHVQESCIQLSDRAGAHGLYSHNQVIALQLEMRGACIAEGDTLVLCIRLATELLIGRYTLPAPKYPDSLAARLEAGLFNEALGLLNQIGSQHRSEAFNRMILPRCKRLVEAIGQRFFWEAAKEAGVEQALLDVYEAGIVKHSPVWFAMNAGVVDAEGWEERAMTRAMEGGCLERWLEMTGAGEYVTAKMMTQEGWHRFVGGFPLHQGPERREVGLGDEGGEVQMTGLTRAML</sequence>
<proteinExistence type="predicted"/>
<dbReference type="AlphaFoldDB" id="A0AAW0CAR1"/>
<dbReference type="GO" id="GO:0005777">
    <property type="term" value="C:peroxisome"/>
    <property type="evidence" value="ECO:0007669"/>
    <property type="project" value="InterPro"/>
</dbReference>
<dbReference type="SUPFAM" id="SSF56645">
    <property type="entry name" value="Acyl-CoA dehydrogenase NM domain-like"/>
    <property type="match status" value="1"/>
</dbReference>
<dbReference type="Gene3D" id="2.40.110.10">
    <property type="entry name" value="Butyryl-CoA Dehydrogenase, subunit A, domain 2"/>
    <property type="match status" value="1"/>
</dbReference>
<dbReference type="GO" id="GO:0003997">
    <property type="term" value="F:acyl-CoA oxidase activity"/>
    <property type="evidence" value="ECO:0007669"/>
    <property type="project" value="InterPro"/>
</dbReference>
<dbReference type="GO" id="GO:0071949">
    <property type="term" value="F:FAD binding"/>
    <property type="evidence" value="ECO:0007669"/>
    <property type="project" value="InterPro"/>
</dbReference>
<organism evidence="1 2">
    <name type="scientific">Favolaschia claudopus</name>
    <dbReference type="NCBI Taxonomy" id="2862362"/>
    <lineage>
        <taxon>Eukaryota</taxon>
        <taxon>Fungi</taxon>
        <taxon>Dikarya</taxon>
        <taxon>Basidiomycota</taxon>
        <taxon>Agaricomycotina</taxon>
        <taxon>Agaricomycetes</taxon>
        <taxon>Agaricomycetidae</taxon>
        <taxon>Agaricales</taxon>
        <taxon>Marasmiineae</taxon>
        <taxon>Mycenaceae</taxon>
        <taxon>Favolaschia</taxon>
    </lineage>
</organism>
<reference evidence="1 2" key="1">
    <citation type="journal article" date="2024" name="J Genomics">
        <title>Draft genome sequencing and assembly of Favolaschia claudopus CIRM-BRFM 2984 isolated from oak limbs.</title>
        <authorList>
            <person name="Navarro D."/>
            <person name="Drula E."/>
            <person name="Chaduli D."/>
            <person name="Cazenave R."/>
            <person name="Ahrendt S."/>
            <person name="Wang J."/>
            <person name="Lipzen A."/>
            <person name="Daum C."/>
            <person name="Barry K."/>
            <person name="Grigoriev I.V."/>
            <person name="Favel A."/>
            <person name="Rosso M.N."/>
            <person name="Martin F."/>
        </authorList>
    </citation>
    <scope>NUCLEOTIDE SEQUENCE [LARGE SCALE GENOMIC DNA]</scope>
    <source>
        <strain evidence="1 2">CIRM-BRFM 2984</strain>
    </source>
</reference>
<dbReference type="Gene3D" id="1.20.140.10">
    <property type="entry name" value="Butyryl-CoA Dehydrogenase, subunit A, domain 3"/>
    <property type="match status" value="1"/>
</dbReference>
<dbReference type="Proteomes" id="UP001362999">
    <property type="component" value="Unassembled WGS sequence"/>
</dbReference>
<keyword evidence="2" id="KW-1185">Reference proteome</keyword>
<comment type="caution">
    <text evidence="1">The sequence shown here is derived from an EMBL/GenBank/DDBJ whole genome shotgun (WGS) entry which is preliminary data.</text>
</comment>
<dbReference type="GO" id="GO:0055088">
    <property type="term" value="P:lipid homeostasis"/>
    <property type="evidence" value="ECO:0007669"/>
    <property type="project" value="TreeGrafter"/>
</dbReference>
<protein>
    <submittedName>
        <fullName evidence="1">Acyl-CoA dehydrogenase NM domain-like protein</fullName>
    </submittedName>
</protein>
<dbReference type="EMBL" id="JAWWNJ010000019">
    <property type="protein sequence ID" value="KAK7036234.1"/>
    <property type="molecule type" value="Genomic_DNA"/>
</dbReference>
<dbReference type="PANTHER" id="PTHR10909">
    <property type="entry name" value="ELECTRON TRANSPORT OXIDOREDUCTASE"/>
    <property type="match status" value="1"/>
</dbReference>
<evidence type="ECO:0000313" key="1">
    <source>
        <dbReference type="EMBL" id="KAK7036234.1"/>
    </source>
</evidence>
<dbReference type="InterPro" id="IPR046373">
    <property type="entry name" value="Acyl-CoA_Oxase/DH_mid-dom_sf"/>
</dbReference>
<accession>A0AAW0CAR1</accession>
<dbReference type="InterPro" id="IPR009100">
    <property type="entry name" value="AcylCoA_DH/oxidase_NM_dom_sf"/>
</dbReference>
<dbReference type="GO" id="GO:0005504">
    <property type="term" value="F:fatty acid binding"/>
    <property type="evidence" value="ECO:0007669"/>
    <property type="project" value="TreeGrafter"/>
</dbReference>
<evidence type="ECO:0000313" key="2">
    <source>
        <dbReference type="Proteomes" id="UP001362999"/>
    </source>
</evidence>